<dbReference type="InterPro" id="IPR000969">
    <property type="entry name" value="SSRP1/POB3"/>
</dbReference>
<evidence type="ECO:0000256" key="9">
    <source>
        <dbReference type="RuleBase" id="RU364013"/>
    </source>
</evidence>
<keyword evidence="8 9" id="KW-0539">Nucleus</keyword>
<dbReference type="PRINTS" id="PR00887">
    <property type="entry name" value="SSRCOGNITION"/>
</dbReference>
<dbReference type="GeneID" id="25567130"/>
<dbReference type="GO" id="GO:0031491">
    <property type="term" value="F:nucleosome binding"/>
    <property type="evidence" value="ECO:0007669"/>
    <property type="project" value="TreeGrafter"/>
</dbReference>
<evidence type="ECO:0000256" key="4">
    <source>
        <dbReference type="ARBA" id="ARBA00022763"/>
    </source>
</evidence>
<dbReference type="InterPro" id="IPR024954">
    <property type="entry name" value="SSRP1_DD"/>
</dbReference>
<dbReference type="STRING" id="461836.A0A0L0DJG5"/>
<dbReference type="SUPFAM" id="SSF50729">
    <property type="entry name" value="PH domain-like"/>
    <property type="match status" value="1"/>
</dbReference>
<name>A0A0L0DJG5_THETB</name>
<dbReference type="GO" id="GO:0042393">
    <property type="term" value="F:histone binding"/>
    <property type="evidence" value="ECO:0007669"/>
    <property type="project" value="TreeGrafter"/>
</dbReference>
<dbReference type="GO" id="GO:0006281">
    <property type="term" value="P:DNA repair"/>
    <property type="evidence" value="ECO:0007669"/>
    <property type="project" value="UniProtKB-KW"/>
</dbReference>
<feature type="compositionally biased region" description="Low complexity" evidence="10">
    <location>
        <begin position="536"/>
        <end position="546"/>
    </location>
</feature>
<dbReference type="InterPro" id="IPR011993">
    <property type="entry name" value="PH-like_dom_sf"/>
</dbReference>
<feature type="compositionally biased region" description="Acidic residues" evidence="10">
    <location>
        <begin position="453"/>
        <end position="462"/>
    </location>
</feature>
<feature type="compositionally biased region" description="Acidic residues" evidence="10">
    <location>
        <begin position="474"/>
        <end position="488"/>
    </location>
</feature>
<dbReference type="Pfam" id="PF17292">
    <property type="entry name" value="POB3_N"/>
    <property type="match status" value="1"/>
</dbReference>
<dbReference type="Pfam" id="PF03531">
    <property type="entry name" value="SSrecog"/>
    <property type="match status" value="1"/>
</dbReference>
<keyword evidence="6 9" id="KW-0804">Transcription</keyword>
<dbReference type="GO" id="GO:0035101">
    <property type="term" value="C:FACT complex"/>
    <property type="evidence" value="ECO:0007669"/>
    <property type="project" value="TreeGrafter"/>
</dbReference>
<dbReference type="FunFam" id="2.30.29.150:FF:000001">
    <property type="entry name" value="Fact complex subunit ssrp1"/>
    <property type="match status" value="1"/>
</dbReference>
<dbReference type="Pfam" id="PF08512">
    <property type="entry name" value="Rttp106-like_middle"/>
    <property type="match status" value="1"/>
</dbReference>
<evidence type="ECO:0000256" key="10">
    <source>
        <dbReference type="SAM" id="MobiDB-lite"/>
    </source>
</evidence>
<dbReference type="Gene3D" id="2.30.29.30">
    <property type="entry name" value="Pleckstrin-homology domain (PH domain)/Phosphotyrosine-binding domain (PTB)"/>
    <property type="match status" value="2"/>
</dbReference>
<feature type="compositionally biased region" description="Basic residues" evidence="10">
    <location>
        <begin position="492"/>
        <end position="510"/>
    </location>
</feature>
<gene>
    <name evidence="12" type="ORF">AMSG_08436</name>
</gene>
<dbReference type="CDD" id="cd13230">
    <property type="entry name" value="PH1_SSRP1-like"/>
    <property type="match status" value="1"/>
</dbReference>
<evidence type="ECO:0000313" key="13">
    <source>
        <dbReference type="Proteomes" id="UP000054408"/>
    </source>
</evidence>
<comment type="function">
    <text evidence="9">Component of the FACT complex, a general chromatin factor that acts to reorganize nucleosomes. The FACT complex is involved in multiple processes that require DNA as a template such as mRNA elongation, DNA replication and DNA repair. During transcription elongation the FACT complex acts as a histone chaperone that both destabilizes and restores nucleosomal structure. It facilitates the passage of RNA polymerase II and transcription by promoting the dissociation of one histone H2A-H2B dimer from the nucleosome, then subsequently promotes the reestablishment of the nucleosome following the passage of RNA polymerase II.</text>
</comment>
<evidence type="ECO:0000259" key="11">
    <source>
        <dbReference type="SMART" id="SM01287"/>
    </source>
</evidence>
<dbReference type="Pfam" id="PF21103">
    <property type="entry name" value="PH1_SSRP1-like"/>
    <property type="match status" value="1"/>
</dbReference>
<evidence type="ECO:0000256" key="5">
    <source>
        <dbReference type="ARBA" id="ARBA00023015"/>
    </source>
</evidence>
<dbReference type="GO" id="GO:0003677">
    <property type="term" value="F:DNA binding"/>
    <property type="evidence" value="ECO:0007669"/>
    <property type="project" value="InterPro"/>
</dbReference>
<dbReference type="AlphaFoldDB" id="A0A0L0DJG5"/>
<evidence type="ECO:0000256" key="8">
    <source>
        <dbReference type="ARBA" id="ARBA00023242"/>
    </source>
</evidence>
<accession>A0A0L0DJG5</accession>
<keyword evidence="2 9" id="KW-0158">Chromosome</keyword>
<dbReference type="OrthoDB" id="498543at2759"/>
<keyword evidence="3 9" id="KW-0235">DNA replication</keyword>
<evidence type="ECO:0000313" key="12">
    <source>
        <dbReference type="EMBL" id="KNC52452.1"/>
    </source>
</evidence>
<feature type="region of interest" description="Disordered" evidence="10">
    <location>
        <begin position="437"/>
        <end position="579"/>
    </location>
</feature>
<sequence>MATSSSTRLGWLGVKVASIQRLEWLRAGREFTLCISVRGGSVVRLGGFKEADVGVLRAHVEKHFGVELEEDTVSARGINWGELGVASKMVNLRAPDGSLILSLPLGDVAQAVVQGRKSDELVFDFHQDDSEMPIEVMQRIAFTIPASVDENGEEVASGAERAAALRKQVVEEGDLELASGAALCTLEQMQLKTPRGRFTFEMYSKFMILRGRAQDHKIMYSTVTRLYLLPPPDEKSVVLVISLDPPIRQGQTRYPHLLVSFKTSDSISVSLNMTQDEINERFTKFTTEPLEPEMSGAIFEVVPLIIKHFVGRTIAAPSSQDGFFASDGSKAVRCSVGASDGLLFPLARSMFFIHKPALYIRFSEITSVEFARVDDASSKKVSKTCDLVVHTKSGTSHSFINIPRADYQNLYNYLNTAGVKVSSVSIAPQASNSFVPMDEIDLGVDDGVPGGLDSEDEDEDFQASESGTDSFEFASDDLSEPESDDDDDAKAKSKSKSKKKKKKKKKKAKRSRSDSDDDDLAAAGNSGDANDDDDAAVNNDDAAASSLQPPAKKAKTTTAAAAAGSDEDDLFGSVSESAE</sequence>
<keyword evidence="13" id="KW-1185">Reference proteome</keyword>
<comment type="subcellular location">
    <subcellularLocation>
        <location evidence="9">Nucleus</location>
    </subcellularLocation>
    <subcellularLocation>
        <location evidence="9">Chromosome</location>
    </subcellularLocation>
</comment>
<protein>
    <recommendedName>
        <fullName evidence="9">FACT complex subunit SSRP1</fullName>
    </recommendedName>
</protein>
<feature type="domain" description="Histone chaperone RTT106/FACT complex subunit SPT16-like middle" evidence="11">
    <location>
        <begin position="329"/>
        <end position="424"/>
    </location>
</feature>
<evidence type="ECO:0000256" key="7">
    <source>
        <dbReference type="ARBA" id="ARBA00023204"/>
    </source>
</evidence>
<dbReference type="InterPro" id="IPR038167">
    <property type="entry name" value="SSRP1_sf"/>
</dbReference>
<dbReference type="OMA" id="QVVTKIF"/>
<keyword evidence="5 9" id="KW-0805">Transcription regulation</keyword>
<dbReference type="InterPro" id="IPR050454">
    <property type="entry name" value="RTT106/SSRP1_HistChap/FACT"/>
</dbReference>
<evidence type="ECO:0000256" key="2">
    <source>
        <dbReference type="ARBA" id="ARBA00022454"/>
    </source>
</evidence>
<dbReference type="GO" id="GO:0006260">
    <property type="term" value="P:DNA replication"/>
    <property type="evidence" value="ECO:0007669"/>
    <property type="project" value="UniProtKB-KW"/>
</dbReference>
<dbReference type="EMBL" id="GL349472">
    <property type="protein sequence ID" value="KNC52452.1"/>
    <property type="molecule type" value="Genomic_DNA"/>
</dbReference>
<dbReference type="InterPro" id="IPR048993">
    <property type="entry name" value="SSRP1-like_PH1"/>
</dbReference>
<dbReference type="PANTHER" id="PTHR45849">
    <property type="entry name" value="FACT COMPLEX SUBUNIT SSRP1"/>
    <property type="match status" value="1"/>
</dbReference>
<evidence type="ECO:0000256" key="6">
    <source>
        <dbReference type="ARBA" id="ARBA00023163"/>
    </source>
</evidence>
<comment type="similarity">
    <text evidence="1 9">Belongs to the SSRP1 family.</text>
</comment>
<reference evidence="12 13" key="1">
    <citation type="submission" date="2010-05" db="EMBL/GenBank/DDBJ databases">
        <title>The Genome Sequence of Thecamonas trahens ATCC 50062.</title>
        <authorList>
            <consortium name="The Broad Institute Genome Sequencing Platform"/>
            <person name="Russ C."/>
            <person name="Cuomo C."/>
            <person name="Shea T."/>
            <person name="Young S.K."/>
            <person name="Zeng Q."/>
            <person name="Koehrsen M."/>
            <person name="Haas B."/>
            <person name="Borodovsky M."/>
            <person name="Guigo R."/>
            <person name="Alvarado L."/>
            <person name="Berlin A."/>
            <person name="Bochicchio J."/>
            <person name="Borenstein D."/>
            <person name="Chapman S."/>
            <person name="Chen Z."/>
            <person name="Freedman E."/>
            <person name="Gellesch M."/>
            <person name="Goldberg J."/>
            <person name="Griggs A."/>
            <person name="Gujja S."/>
            <person name="Heilman E."/>
            <person name="Heiman D."/>
            <person name="Hepburn T."/>
            <person name="Howarth C."/>
            <person name="Jen D."/>
            <person name="Larson L."/>
            <person name="Mehta T."/>
            <person name="Park D."/>
            <person name="Pearson M."/>
            <person name="Roberts A."/>
            <person name="Saif S."/>
            <person name="Shenoy N."/>
            <person name="Sisk P."/>
            <person name="Stolte C."/>
            <person name="Sykes S."/>
            <person name="Thomson T."/>
            <person name="Walk T."/>
            <person name="White J."/>
            <person name="Yandava C."/>
            <person name="Burger G."/>
            <person name="Gray M.W."/>
            <person name="Holland P.W.H."/>
            <person name="King N."/>
            <person name="Lang F.B.F."/>
            <person name="Roger A.J."/>
            <person name="Ruiz-Trillo I."/>
            <person name="Lander E."/>
            <person name="Nusbaum C."/>
        </authorList>
    </citation>
    <scope>NUCLEOTIDE SEQUENCE [LARGE SCALE GENOMIC DNA]</scope>
    <source>
        <strain evidence="12 13">ATCC 50062</strain>
    </source>
</reference>
<proteinExistence type="inferred from homology"/>
<dbReference type="Gene3D" id="2.30.29.220">
    <property type="entry name" value="Structure-specific recognition protein (SSRP1)"/>
    <property type="match status" value="1"/>
</dbReference>
<dbReference type="RefSeq" id="XP_013755492.1">
    <property type="nucleotide sequence ID" value="XM_013900038.1"/>
</dbReference>
<organism evidence="12 13">
    <name type="scientific">Thecamonas trahens ATCC 50062</name>
    <dbReference type="NCBI Taxonomy" id="461836"/>
    <lineage>
        <taxon>Eukaryota</taxon>
        <taxon>Apusozoa</taxon>
        <taxon>Apusomonadida</taxon>
        <taxon>Apusomonadidae</taxon>
        <taxon>Thecamonas</taxon>
    </lineage>
</organism>
<dbReference type="CDD" id="cd13231">
    <property type="entry name" value="PH2_SSRP1-like"/>
    <property type="match status" value="1"/>
</dbReference>
<dbReference type="Proteomes" id="UP000054408">
    <property type="component" value="Unassembled WGS sequence"/>
</dbReference>
<keyword evidence="7 9" id="KW-0234">DNA repair</keyword>
<keyword evidence="4 9" id="KW-0227">DNA damage</keyword>
<dbReference type="PANTHER" id="PTHR45849:SF1">
    <property type="entry name" value="FACT COMPLEX SUBUNIT SSRP1"/>
    <property type="match status" value="1"/>
</dbReference>
<evidence type="ECO:0000256" key="1">
    <source>
        <dbReference type="ARBA" id="ARBA00010060"/>
    </source>
</evidence>
<dbReference type="SMART" id="SM01287">
    <property type="entry name" value="Rtt106"/>
    <property type="match status" value="1"/>
</dbReference>
<dbReference type="Gene3D" id="2.30.29.150">
    <property type="match status" value="1"/>
</dbReference>
<evidence type="ECO:0000256" key="3">
    <source>
        <dbReference type="ARBA" id="ARBA00022705"/>
    </source>
</evidence>
<dbReference type="eggNOG" id="KOG0526">
    <property type="taxonomic scope" value="Eukaryota"/>
</dbReference>
<dbReference type="InterPro" id="IPR035417">
    <property type="entry name" value="SSRP1/POB3_N"/>
</dbReference>
<dbReference type="InterPro" id="IPR013719">
    <property type="entry name" value="RTT106/SPT16-like_middle_dom"/>
</dbReference>